<dbReference type="PANTHER" id="PTHR23058:SF0">
    <property type="entry name" value="PEROXISOMAL MEMBRANE PROTEIN PEX14"/>
    <property type="match status" value="1"/>
</dbReference>
<comment type="similarity">
    <text evidence="2 14">Belongs to the peroxin-14 family.</text>
</comment>
<dbReference type="GO" id="GO:0005102">
    <property type="term" value="F:signaling receptor binding"/>
    <property type="evidence" value="ECO:0007669"/>
    <property type="project" value="TreeGrafter"/>
</dbReference>
<keyword evidence="5 14" id="KW-0653">Protein transport</keyword>
<feature type="region of interest" description="Disordered" evidence="16">
    <location>
        <begin position="246"/>
        <end position="334"/>
    </location>
</feature>
<keyword evidence="9 14" id="KW-0576">Peroxisome</keyword>
<evidence type="ECO:0000256" key="11">
    <source>
        <dbReference type="ARBA" id="ARBA00029691"/>
    </source>
</evidence>
<keyword evidence="3 14" id="KW-0813">Transport</keyword>
<comment type="function">
    <text evidence="12 14">Component of the PEX13-PEX14 docking complex, a translocon channel that specifically mediates the import of peroxisomal cargo proteins bound to PEX5 receptor. The PEX13-PEX14 docking complex forms a large import pore which can be opened to a diameter of about 9 nm. Mechanistically, PEX5 receptor along with cargo proteins associates with the PEX14 subunit of the PEX13-PEX14 docking complex in the cytosol, leading to the insertion of the receptor into the organelle membrane with the concomitant translocation of the cargo into the peroxisome matrix.</text>
</comment>
<keyword evidence="8 14" id="KW-0472">Membrane</keyword>
<evidence type="ECO:0000256" key="5">
    <source>
        <dbReference type="ARBA" id="ARBA00022927"/>
    </source>
</evidence>
<dbReference type="OrthoDB" id="5549158at2759"/>
<evidence type="ECO:0000256" key="9">
    <source>
        <dbReference type="ARBA" id="ARBA00023140"/>
    </source>
</evidence>
<dbReference type="AlphaFoldDB" id="A0A077W6M5"/>
<evidence type="ECO:0000256" key="16">
    <source>
        <dbReference type="SAM" id="MobiDB-lite"/>
    </source>
</evidence>
<evidence type="ECO:0000256" key="7">
    <source>
        <dbReference type="ARBA" id="ARBA00023010"/>
    </source>
</evidence>
<feature type="coiled-coil region" evidence="15">
    <location>
        <begin position="200"/>
        <end position="242"/>
    </location>
</feature>
<sequence length="334" mass="35219">MALREDLISSAISFLSDPKVQSAPLAKKVSFLESKGMTSEEIEEAMARVNGKSTGASTPTAAAAAPVVANGPPTAGGTVMTHATAAGPPPVPARPSYDWRDIFVAATLAGGISYGVWILAKKLFGPWFKVPTKKEIEEDKESLDAQFQAVEDSLKDLKEQTGDALKRVSTQSKKIDDSLGDLDKVLKDMKQSDAERDQEFKNLKTDVQSLKEEVPRMLERNKESQANVLNDLQNEVKSLKSLLMARRPITPSDAGNNGTTTNGSSVSNMTSPNAPSPTTNLSARLSSVLNNSSSGSQGGIPAWQMAAANKEKAPATSSSPAPADASSSSSTPTA</sequence>
<proteinExistence type="inferred from homology"/>
<dbReference type="InterPro" id="IPR025655">
    <property type="entry name" value="PEX14"/>
</dbReference>
<evidence type="ECO:0000256" key="6">
    <source>
        <dbReference type="ARBA" id="ARBA00022989"/>
    </source>
</evidence>
<feature type="compositionally biased region" description="Low complexity" evidence="16">
    <location>
        <begin position="280"/>
        <end position="295"/>
    </location>
</feature>
<feature type="coiled-coil region" evidence="15">
    <location>
        <begin position="133"/>
        <end position="160"/>
    </location>
</feature>
<dbReference type="GO" id="GO:0005778">
    <property type="term" value="C:peroxisomal membrane"/>
    <property type="evidence" value="ECO:0007669"/>
    <property type="project" value="UniProtKB-SubCell"/>
</dbReference>
<gene>
    <name evidence="18" type="ORF">LRAMOSA00145</name>
</gene>
<evidence type="ECO:0000256" key="3">
    <source>
        <dbReference type="ARBA" id="ARBA00022448"/>
    </source>
</evidence>
<dbReference type="Gene3D" id="1.10.10.10">
    <property type="entry name" value="Winged helix-like DNA-binding domain superfamily/Winged helix DNA-binding domain"/>
    <property type="match status" value="1"/>
</dbReference>
<evidence type="ECO:0000256" key="15">
    <source>
        <dbReference type="SAM" id="Coils"/>
    </source>
</evidence>
<evidence type="ECO:0000256" key="1">
    <source>
        <dbReference type="ARBA" id="ARBA00004549"/>
    </source>
</evidence>
<evidence type="ECO:0000256" key="14">
    <source>
        <dbReference type="RuleBase" id="RU367032"/>
    </source>
</evidence>
<evidence type="ECO:0000256" key="8">
    <source>
        <dbReference type="ARBA" id="ARBA00023136"/>
    </source>
</evidence>
<evidence type="ECO:0000313" key="18">
    <source>
        <dbReference type="EMBL" id="CDS02741.1"/>
    </source>
</evidence>
<accession>A0A077W6M5</accession>
<feature type="compositionally biased region" description="Low complexity" evidence="16">
    <location>
        <begin position="314"/>
        <end position="334"/>
    </location>
</feature>
<dbReference type="FunFam" id="1.10.10.10:FF:000217">
    <property type="entry name" value="Peroxisomal membrane protein PEX14"/>
    <property type="match status" value="1"/>
</dbReference>
<evidence type="ECO:0000256" key="2">
    <source>
        <dbReference type="ARBA" id="ARBA00005443"/>
    </source>
</evidence>
<name>A0A077W6M5_9FUNG</name>
<feature type="domain" description="Peroxisome membrane anchor protein Pex14p N-terminal" evidence="17">
    <location>
        <begin position="4"/>
        <end position="48"/>
    </location>
</feature>
<dbReference type="GO" id="GO:0016560">
    <property type="term" value="P:protein import into peroxisome matrix, docking"/>
    <property type="evidence" value="ECO:0007669"/>
    <property type="project" value="UniProtKB-UniRule"/>
</dbReference>
<protein>
    <recommendedName>
        <fullName evidence="10 14">Peroxisomal membrane protein PEX14</fullName>
    </recommendedName>
    <alternativeName>
        <fullName evidence="11 14">Peroxin-14</fullName>
    </alternativeName>
</protein>
<comment type="subunit">
    <text evidence="13">Interacts with PEX13; forming the PEX13-PEX14 docking complex. Interacts with PEX5 (via WxxxF/Y motifs).</text>
</comment>
<dbReference type="Pfam" id="PF04695">
    <property type="entry name" value="Pex14_N"/>
    <property type="match status" value="1"/>
</dbReference>
<comment type="subcellular location">
    <subcellularLocation>
        <location evidence="1">Peroxisome membrane</location>
        <topology evidence="1">Single-pass membrane protein</topology>
    </subcellularLocation>
</comment>
<keyword evidence="7" id="KW-0811">Translocation</keyword>
<reference evidence="18" key="1">
    <citation type="journal article" date="2014" name="Genome Announc.">
        <title>De novo whole-genome sequence and genome annotation of Lichtheimia ramosa.</title>
        <authorList>
            <person name="Linde J."/>
            <person name="Schwartze V."/>
            <person name="Binder U."/>
            <person name="Lass-Florl C."/>
            <person name="Voigt K."/>
            <person name="Horn F."/>
        </authorList>
    </citation>
    <scope>NUCLEOTIDE SEQUENCE</scope>
    <source>
        <strain evidence="18">JMRC FSU:6197</strain>
    </source>
</reference>
<dbReference type="EMBL" id="LK023313">
    <property type="protein sequence ID" value="CDS02741.1"/>
    <property type="molecule type" value="Genomic_DNA"/>
</dbReference>
<keyword evidence="6" id="KW-1133">Transmembrane helix</keyword>
<evidence type="ECO:0000259" key="17">
    <source>
        <dbReference type="Pfam" id="PF04695"/>
    </source>
</evidence>
<dbReference type="InterPro" id="IPR006785">
    <property type="entry name" value="Pex14_N"/>
</dbReference>
<keyword evidence="4" id="KW-0812">Transmembrane</keyword>
<evidence type="ECO:0000256" key="12">
    <source>
        <dbReference type="ARBA" id="ARBA00053920"/>
    </source>
</evidence>
<evidence type="ECO:0000256" key="4">
    <source>
        <dbReference type="ARBA" id="ARBA00022692"/>
    </source>
</evidence>
<dbReference type="GO" id="GO:1990429">
    <property type="term" value="C:peroxisomal importomer complex"/>
    <property type="evidence" value="ECO:0007669"/>
    <property type="project" value="TreeGrafter"/>
</dbReference>
<dbReference type="InterPro" id="IPR036388">
    <property type="entry name" value="WH-like_DNA-bd_sf"/>
</dbReference>
<evidence type="ECO:0000256" key="10">
    <source>
        <dbReference type="ARBA" id="ARBA00029502"/>
    </source>
</evidence>
<dbReference type="PANTHER" id="PTHR23058">
    <property type="entry name" value="PEROXISOMAL MEMBRANE PROTEIN PEX14"/>
    <property type="match status" value="1"/>
</dbReference>
<keyword evidence="15" id="KW-0175">Coiled coil</keyword>
<evidence type="ECO:0000256" key="13">
    <source>
        <dbReference type="ARBA" id="ARBA00064754"/>
    </source>
</evidence>
<feature type="compositionally biased region" description="Polar residues" evidence="16">
    <location>
        <begin position="253"/>
        <end position="279"/>
    </location>
</feature>
<organism evidence="18">
    <name type="scientific">Lichtheimia ramosa</name>
    <dbReference type="NCBI Taxonomy" id="688394"/>
    <lineage>
        <taxon>Eukaryota</taxon>
        <taxon>Fungi</taxon>
        <taxon>Fungi incertae sedis</taxon>
        <taxon>Mucoromycota</taxon>
        <taxon>Mucoromycotina</taxon>
        <taxon>Mucoromycetes</taxon>
        <taxon>Mucorales</taxon>
        <taxon>Lichtheimiaceae</taxon>
        <taxon>Lichtheimia</taxon>
    </lineage>
</organism>